<sequence length="220" mass="24140">MSPPGEQAMSGVAIVDYGINNVRSVKNAVEYCGFDPVVTHDADAIADASHVILPGVGAFGDAMINIRARGIDEILERQVREKGKPFLAVCLGMQLLANTSEEHADDGVAHRGLGWFDADVQRLMPNDPALKIPHMGWNMVAKERNHPILANIRESNLAFYFVHSFAMRCRDAGDVVGFAQYGQPVTAIIARDNIAATQFHPEKSQDTGIELMSNFLRWNP</sequence>
<comment type="catalytic activity">
    <reaction evidence="8 10">
        <text>5-[(5-phospho-1-deoxy-D-ribulos-1-ylimino)methylamino]-1-(5-phospho-beta-D-ribosyl)imidazole-4-carboxamide + L-glutamine = D-erythro-1-(imidazol-4-yl)glycerol 3-phosphate + 5-amino-1-(5-phospho-beta-D-ribosyl)imidazole-4-carboxamide + L-glutamate + H(+)</text>
        <dbReference type="Rhea" id="RHEA:24793"/>
        <dbReference type="ChEBI" id="CHEBI:15378"/>
        <dbReference type="ChEBI" id="CHEBI:29985"/>
        <dbReference type="ChEBI" id="CHEBI:58278"/>
        <dbReference type="ChEBI" id="CHEBI:58359"/>
        <dbReference type="ChEBI" id="CHEBI:58475"/>
        <dbReference type="ChEBI" id="CHEBI:58525"/>
        <dbReference type="EC" id="4.3.2.10"/>
    </reaction>
</comment>
<dbReference type="GO" id="GO:0004359">
    <property type="term" value="F:glutaminase activity"/>
    <property type="evidence" value="ECO:0007669"/>
    <property type="project" value="UniProtKB-EC"/>
</dbReference>
<dbReference type="EC" id="4.3.2.10" evidence="10"/>
<evidence type="ECO:0000256" key="3">
    <source>
        <dbReference type="ARBA" id="ARBA00022605"/>
    </source>
</evidence>
<accession>A0A410V4R5</accession>
<evidence type="ECO:0000256" key="11">
    <source>
        <dbReference type="PIRSR" id="PIRSR000495-1"/>
    </source>
</evidence>
<dbReference type="Pfam" id="PF00117">
    <property type="entry name" value="GATase"/>
    <property type="match status" value="1"/>
</dbReference>
<evidence type="ECO:0000256" key="9">
    <source>
        <dbReference type="ARBA" id="ARBA00049534"/>
    </source>
</evidence>
<keyword evidence="10" id="KW-0963">Cytoplasm</keyword>
<evidence type="ECO:0000313" key="13">
    <source>
        <dbReference type="EMBL" id="GGI29208.1"/>
    </source>
</evidence>
<organism evidence="13 16">
    <name type="scientific">Bradyrhizobium guangdongense</name>
    <dbReference type="NCBI Taxonomy" id="1325090"/>
    <lineage>
        <taxon>Bacteria</taxon>
        <taxon>Pseudomonadati</taxon>
        <taxon>Pseudomonadota</taxon>
        <taxon>Alphaproteobacteria</taxon>
        <taxon>Hyphomicrobiales</taxon>
        <taxon>Nitrobacteraceae</taxon>
        <taxon>Bradyrhizobium</taxon>
    </lineage>
</organism>
<keyword evidence="7 10" id="KW-0456">Lyase</keyword>
<name>A0A410V4R5_9BRAD</name>
<evidence type="ECO:0000256" key="2">
    <source>
        <dbReference type="ARBA" id="ARBA00011152"/>
    </source>
</evidence>
<evidence type="ECO:0000256" key="4">
    <source>
        <dbReference type="ARBA" id="ARBA00022801"/>
    </source>
</evidence>
<evidence type="ECO:0000313" key="14">
    <source>
        <dbReference type="EMBL" id="QOZ59685.1"/>
    </source>
</evidence>
<dbReference type="InterPro" id="IPR029062">
    <property type="entry name" value="Class_I_gatase-like"/>
</dbReference>
<dbReference type="EC" id="3.5.1.2" evidence="10"/>
<comment type="subcellular location">
    <subcellularLocation>
        <location evidence="10">Cytoplasm</location>
    </subcellularLocation>
</comment>
<dbReference type="InterPro" id="IPR017926">
    <property type="entry name" value="GATASE"/>
</dbReference>
<dbReference type="HAMAP" id="MF_00278">
    <property type="entry name" value="HisH"/>
    <property type="match status" value="1"/>
</dbReference>
<evidence type="ECO:0000256" key="8">
    <source>
        <dbReference type="ARBA" id="ARBA00047838"/>
    </source>
</evidence>
<proteinExistence type="inferred from homology"/>
<dbReference type="OrthoDB" id="9807137at2"/>
<dbReference type="PIRSF" id="PIRSF000495">
    <property type="entry name" value="Amidotransf_hisH"/>
    <property type="match status" value="1"/>
</dbReference>
<comment type="subunit">
    <text evidence="2 10">Heterodimer of HisH and HisF.</text>
</comment>
<dbReference type="EMBL" id="BMHC01000014">
    <property type="protein sequence ID" value="GGI29208.1"/>
    <property type="molecule type" value="Genomic_DNA"/>
</dbReference>
<dbReference type="SUPFAM" id="SSF52317">
    <property type="entry name" value="Class I glutamine amidotransferase-like"/>
    <property type="match status" value="1"/>
</dbReference>
<dbReference type="Gene3D" id="3.40.50.880">
    <property type="match status" value="1"/>
</dbReference>
<dbReference type="PANTHER" id="PTHR42701">
    <property type="entry name" value="IMIDAZOLE GLYCEROL PHOSPHATE SYNTHASE SUBUNIT HISH"/>
    <property type="match status" value="1"/>
</dbReference>
<dbReference type="AlphaFoldDB" id="A0A410V4R5"/>
<dbReference type="CDD" id="cd01748">
    <property type="entry name" value="GATase1_IGP_Synthase"/>
    <property type="match status" value="1"/>
</dbReference>
<dbReference type="InterPro" id="IPR010139">
    <property type="entry name" value="Imidazole-glycPsynth_HisH"/>
</dbReference>
<gene>
    <name evidence="10 13" type="primary">hisH</name>
    <name evidence="13" type="ORF">GCM10010987_53260</name>
    <name evidence="14" type="ORF">XH86_13800</name>
</gene>
<dbReference type="GO" id="GO:0005737">
    <property type="term" value="C:cytoplasm"/>
    <property type="evidence" value="ECO:0007669"/>
    <property type="project" value="UniProtKB-SubCell"/>
</dbReference>
<feature type="active site" description="Nucleophile" evidence="10 11">
    <location>
        <position position="90"/>
    </location>
</feature>
<dbReference type="PANTHER" id="PTHR42701:SF1">
    <property type="entry name" value="IMIDAZOLE GLYCEROL PHOSPHATE SYNTHASE SUBUNIT HISH"/>
    <property type="match status" value="1"/>
</dbReference>
<dbReference type="GO" id="GO:0000105">
    <property type="term" value="P:L-histidine biosynthetic process"/>
    <property type="evidence" value="ECO:0007669"/>
    <property type="project" value="UniProtKB-UniRule"/>
</dbReference>
<evidence type="ECO:0000256" key="7">
    <source>
        <dbReference type="ARBA" id="ARBA00023239"/>
    </source>
</evidence>
<dbReference type="NCBIfam" id="TIGR01855">
    <property type="entry name" value="IMP_synth_hisH"/>
    <property type="match status" value="1"/>
</dbReference>
<protein>
    <recommendedName>
        <fullName evidence="10">Imidazole glycerol phosphate synthase subunit HisH</fullName>
        <ecNumber evidence="10">4.3.2.10</ecNumber>
    </recommendedName>
    <alternativeName>
        <fullName evidence="10">IGP synthase glutaminase subunit</fullName>
        <ecNumber evidence="10">3.5.1.2</ecNumber>
    </alternativeName>
    <alternativeName>
        <fullName evidence="10">IGP synthase subunit HisH</fullName>
    </alternativeName>
    <alternativeName>
        <fullName evidence="10">ImGP synthase subunit HisH</fullName>
        <shortName evidence="10">IGPS subunit HisH</shortName>
    </alternativeName>
</protein>
<feature type="domain" description="Glutamine amidotransferase" evidence="12">
    <location>
        <begin position="14"/>
        <end position="216"/>
    </location>
</feature>
<evidence type="ECO:0000256" key="6">
    <source>
        <dbReference type="ARBA" id="ARBA00023102"/>
    </source>
</evidence>
<reference evidence="13" key="1">
    <citation type="journal article" date="2014" name="Int. J. Syst. Evol. Microbiol.">
        <title>Complete genome sequence of Corynebacterium casei LMG S-19264T (=DSM 44701T), isolated from a smear-ripened cheese.</title>
        <authorList>
            <consortium name="US DOE Joint Genome Institute (JGI-PGF)"/>
            <person name="Walter F."/>
            <person name="Albersmeier A."/>
            <person name="Kalinowski J."/>
            <person name="Ruckert C."/>
        </authorList>
    </citation>
    <scope>NUCLEOTIDE SEQUENCE</scope>
    <source>
        <strain evidence="13">CGMCC 1.15034</strain>
    </source>
</reference>
<dbReference type="PROSITE" id="PS51273">
    <property type="entry name" value="GATASE_TYPE_1"/>
    <property type="match status" value="1"/>
</dbReference>
<feature type="active site" evidence="10 11">
    <location>
        <position position="200"/>
    </location>
</feature>
<evidence type="ECO:0000259" key="12">
    <source>
        <dbReference type="Pfam" id="PF00117"/>
    </source>
</evidence>
<dbReference type="Proteomes" id="UP000625079">
    <property type="component" value="Unassembled WGS sequence"/>
</dbReference>
<dbReference type="GO" id="GO:0000107">
    <property type="term" value="F:imidazoleglycerol-phosphate synthase activity"/>
    <property type="evidence" value="ECO:0007669"/>
    <property type="project" value="UniProtKB-UniRule"/>
</dbReference>
<dbReference type="EMBL" id="CP030057">
    <property type="protein sequence ID" value="QOZ59685.1"/>
    <property type="molecule type" value="Genomic_DNA"/>
</dbReference>
<keyword evidence="4 10" id="KW-0378">Hydrolase</keyword>
<comment type="function">
    <text evidence="10">IGPS catalyzes the conversion of PRFAR and glutamine to IGP, AICAR and glutamate. The HisH subunit catalyzes the hydrolysis of glutamine to glutamate and ammonia as part of the synthesis of IGP and AICAR. The resulting ammonia molecule is channeled to the active site of HisF.</text>
</comment>
<evidence type="ECO:0000256" key="1">
    <source>
        <dbReference type="ARBA" id="ARBA00005091"/>
    </source>
</evidence>
<dbReference type="GO" id="GO:0016829">
    <property type="term" value="F:lyase activity"/>
    <property type="evidence" value="ECO:0007669"/>
    <property type="project" value="UniProtKB-KW"/>
</dbReference>
<reference evidence="14 15" key="2">
    <citation type="submission" date="2018-06" db="EMBL/GenBank/DDBJ databases">
        <title>Comparative genomics of rhizobia nodulating Arachis hypogaea in China.</title>
        <authorList>
            <person name="Li Y."/>
        </authorList>
    </citation>
    <scope>NUCLEOTIDE SEQUENCE [LARGE SCALE GENOMIC DNA]</scope>
    <source>
        <strain evidence="14 15">CCBAU 51658</strain>
    </source>
</reference>
<feature type="active site" evidence="10 11">
    <location>
        <position position="202"/>
    </location>
</feature>
<keyword evidence="5 10" id="KW-0315">Glutamine amidotransferase</keyword>
<keyword evidence="15" id="KW-1185">Reference proteome</keyword>
<comment type="pathway">
    <text evidence="1 10">Amino-acid biosynthesis; L-histidine biosynthesis; L-histidine from 5-phospho-alpha-D-ribose 1-diphosphate: step 5/9.</text>
</comment>
<evidence type="ECO:0000313" key="16">
    <source>
        <dbReference type="Proteomes" id="UP000625079"/>
    </source>
</evidence>
<evidence type="ECO:0000313" key="15">
    <source>
        <dbReference type="Proteomes" id="UP000593880"/>
    </source>
</evidence>
<keyword evidence="6 10" id="KW-0368">Histidine biosynthesis</keyword>
<keyword evidence="3 10" id="KW-0028">Amino-acid biosynthesis</keyword>
<evidence type="ECO:0000256" key="10">
    <source>
        <dbReference type="HAMAP-Rule" id="MF_00278"/>
    </source>
</evidence>
<evidence type="ECO:0000256" key="5">
    <source>
        <dbReference type="ARBA" id="ARBA00022962"/>
    </source>
</evidence>
<reference evidence="13" key="3">
    <citation type="submission" date="2022-12" db="EMBL/GenBank/DDBJ databases">
        <authorList>
            <person name="Sun Q."/>
            <person name="Zhou Y."/>
        </authorList>
    </citation>
    <scope>NUCLEOTIDE SEQUENCE</scope>
    <source>
        <strain evidence="13">CGMCC 1.15034</strain>
    </source>
</reference>
<dbReference type="Proteomes" id="UP000593880">
    <property type="component" value="Chromosome"/>
</dbReference>
<comment type="catalytic activity">
    <reaction evidence="9 10">
        <text>L-glutamine + H2O = L-glutamate + NH4(+)</text>
        <dbReference type="Rhea" id="RHEA:15889"/>
        <dbReference type="ChEBI" id="CHEBI:15377"/>
        <dbReference type="ChEBI" id="CHEBI:28938"/>
        <dbReference type="ChEBI" id="CHEBI:29985"/>
        <dbReference type="ChEBI" id="CHEBI:58359"/>
        <dbReference type="EC" id="3.5.1.2"/>
    </reaction>
</comment>